<keyword evidence="12 14" id="KW-0456">Lyase</keyword>
<dbReference type="GO" id="GO:0046872">
    <property type="term" value="F:metal ion binding"/>
    <property type="evidence" value="ECO:0007669"/>
    <property type="project" value="UniProtKB-KW"/>
</dbReference>
<comment type="caution">
    <text evidence="14">Lacks conserved residue(s) required for the propagation of feature annotation.</text>
</comment>
<comment type="pathway">
    <text evidence="5 14">Isoprenoid biosynthesis; isopentenyl diphosphate biosynthesis via DXP pathway; isopentenyl diphosphate from 1-deoxy-D-xylulose 5-phosphate: step 2/6.</text>
</comment>
<dbReference type="Gene3D" id="3.30.1330.50">
    <property type="entry name" value="2-C-methyl-D-erythritol 2,4-cyclodiphosphate synthase"/>
    <property type="match status" value="1"/>
</dbReference>
<dbReference type="Proteomes" id="UP000274909">
    <property type="component" value="Unassembled WGS sequence"/>
</dbReference>
<keyword evidence="17" id="KW-1185">Reference proteome</keyword>
<feature type="site" description="Positions MEP for the nucleophilic attack" evidence="14">
    <location>
        <position position="214"/>
    </location>
</feature>
<dbReference type="InterPro" id="IPR050088">
    <property type="entry name" value="IspD/TarI_cytidylyltransf_bact"/>
</dbReference>
<feature type="site" description="Transition state stabilizer" evidence="14">
    <location>
        <position position="266"/>
    </location>
</feature>
<feature type="binding site" evidence="14">
    <location>
        <position position="368"/>
    </location>
    <ligand>
        <name>4-CDP-2-C-methyl-D-erythritol 2-phosphate</name>
        <dbReference type="ChEBI" id="CHEBI:57919"/>
    </ligand>
</feature>
<feature type="binding site" evidence="14">
    <location>
        <begin position="288"/>
        <end position="290"/>
    </location>
    <ligand>
        <name>4-CDP-2-C-methyl-D-erythritol 2-phosphate</name>
        <dbReference type="ChEBI" id="CHEBI:57919"/>
    </ligand>
</feature>
<dbReference type="UniPathway" id="UPA00056">
    <property type="reaction ID" value="UER00093"/>
</dbReference>
<feature type="binding site" evidence="14">
    <location>
        <position position="240"/>
    </location>
    <ligand>
        <name>a divalent metal cation</name>
        <dbReference type="ChEBI" id="CHEBI:60240"/>
    </ligand>
</feature>
<feature type="binding site" evidence="14">
    <location>
        <begin position="266"/>
        <end position="267"/>
    </location>
    <ligand>
        <name>4-CDP-2-C-methyl-D-erythritol 2-phosphate</name>
        <dbReference type="ChEBI" id="CHEBI:57919"/>
    </ligand>
</feature>
<evidence type="ECO:0000256" key="3">
    <source>
        <dbReference type="ARBA" id="ARBA00001968"/>
    </source>
</evidence>
<evidence type="ECO:0000256" key="12">
    <source>
        <dbReference type="ARBA" id="ARBA00023239"/>
    </source>
</evidence>
<dbReference type="InterPro" id="IPR034683">
    <property type="entry name" value="IspD/TarI"/>
</dbReference>
<name>A0A433JQ59_9MICO</name>
<sequence>MSVDPTLAVIVVAAGDGTRLLAGRPKALVPLGGVTILERALTSVFAMRAPAQVVVVAPPSAVEETRSLAERVAGIASGLLHVVPGGTSRTRSVRAGLDALLPSVRSVLVHDAARALCPTSLLESVADAVRSTGEAIVPGLAVVDTVKEIDDRNAVVATVDRERLRAVQTPQGFPRDLIERAYADDGAERTDDAATVAAIGGTVRIVAGDERAFKITTPWDLRRAELLVSRSDLRTGVGIDVHAFSDIGTLRLAGLEWPGHAALAGHSDGDAVAHAIVDALLSAGGLGDIGSLFGTDDPRFAGASGEVFLVGAVEVLAAAGLVPVNVAVQLIGNSPRFSPRRAEAEAQLSAIVGAPVSVAATTTDGLGFTGRGEGVTAIATALVRSQAGALLE</sequence>
<comment type="similarity">
    <text evidence="6">Belongs to the IspF family.</text>
</comment>
<evidence type="ECO:0000256" key="2">
    <source>
        <dbReference type="ARBA" id="ARBA00001282"/>
    </source>
</evidence>
<evidence type="ECO:0000313" key="16">
    <source>
        <dbReference type="EMBL" id="RUQ99017.1"/>
    </source>
</evidence>
<keyword evidence="13 14" id="KW-0511">Multifunctional enzyme</keyword>
<feature type="site" description="Transition state stabilizer" evidence="14">
    <location>
        <position position="19"/>
    </location>
</feature>
<dbReference type="CDD" id="cd00554">
    <property type="entry name" value="MECDP_synthase"/>
    <property type="match status" value="1"/>
</dbReference>
<protein>
    <recommendedName>
        <fullName evidence="14">Bifunctional enzyme IspD/IspF</fullName>
    </recommendedName>
    <domain>
        <recommendedName>
            <fullName evidence="14">2-C-methyl-D-erythritol 4-phosphate cytidylyltransferase</fullName>
            <ecNumber evidence="14">2.7.7.60</ecNumber>
        </recommendedName>
        <alternativeName>
            <fullName evidence="14">4-diphosphocytidyl-2C-methyl-D-erythritol synthase</fullName>
        </alternativeName>
        <alternativeName>
            <fullName evidence="14">MEP cytidylyltransferase</fullName>
            <shortName evidence="14">MCT</shortName>
        </alternativeName>
    </domain>
    <domain>
        <recommendedName>
            <fullName evidence="14">2-C-methyl-D-erythritol 2,4-cyclodiphosphate synthase</fullName>
            <shortName evidence="14">MECDP-synthase</shortName>
            <shortName evidence="14">MECPP-synthase</shortName>
            <shortName evidence="14">MECPS</shortName>
            <ecNumber evidence="14">4.6.1.12</ecNumber>
        </recommendedName>
    </domain>
</protein>
<evidence type="ECO:0000313" key="17">
    <source>
        <dbReference type="Proteomes" id="UP000274909"/>
    </source>
</evidence>
<dbReference type="InterPro" id="IPR026596">
    <property type="entry name" value="IspD/F"/>
</dbReference>
<dbReference type="EC" id="2.7.7.60" evidence="14"/>
<evidence type="ECO:0000256" key="11">
    <source>
        <dbReference type="ARBA" id="ARBA00023229"/>
    </source>
</evidence>
<evidence type="ECO:0000256" key="7">
    <source>
        <dbReference type="ARBA" id="ARBA00009789"/>
    </source>
</evidence>
<dbReference type="InterPro" id="IPR020555">
    <property type="entry name" value="MECDP_synthase_CS"/>
</dbReference>
<feature type="domain" description="2-C-methyl-D-erythritol 2,4-cyclodiphosphate synthase" evidence="15">
    <location>
        <begin position="234"/>
        <end position="383"/>
    </location>
</feature>
<dbReference type="GO" id="GO:0008685">
    <property type="term" value="F:2-C-methyl-D-erythritol 2,4-cyclodiphosphate synthase activity"/>
    <property type="evidence" value="ECO:0007669"/>
    <property type="project" value="UniProtKB-UniRule"/>
</dbReference>
<dbReference type="InterPro" id="IPR029044">
    <property type="entry name" value="Nucleotide-diphossugar_trans"/>
</dbReference>
<comment type="similarity">
    <text evidence="14">In the C-terminal section; belongs to the IspF family.</text>
</comment>
<dbReference type="Pfam" id="PF02542">
    <property type="entry name" value="YgbB"/>
    <property type="match status" value="1"/>
</dbReference>
<feature type="region of interest" description="2-C-methyl-D-erythritol 2,4-cyclodiphosphate synthase" evidence="14">
    <location>
        <begin position="234"/>
        <end position="392"/>
    </location>
</feature>
<feature type="site" description="Transition state stabilizer" evidence="14">
    <location>
        <position position="26"/>
    </location>
</feature>
<dbReference type="InterPro" id="IPR036571">
    <property type="entry name" value="MECDP_synthase_sf"/>
</dbReference>
<comment type="cofactor">
    <cofactor evidence="3 14">
        <name>a divalent metal cation</name>
        <dbReference type="ChEBI" id="CHEBI:60240"/>
    </cofactor>
</comment>
<dbReference type="NCBIfam" id="TIGR00151">
    <property type="entry name" value="ispF"/>
    <property type="match status" value="1"/>
</dbReference>
<evidence type="ECO:0000256" key="10">
    <source>
        <dbReference type="ARBA" id="ARBA00022723"/>
    </source>
</evidence>
<proteinExistence type="inferred from homology"/>
<reference evidence="16 17" key="1">
    <citation type="submission" date="2018-12" db="EMBL/GenBank/DDBJ databases">
        <authorList>
            <person name="Li F."/>
        </authorList>
    </citation>
    <scope>NUCLEOTIDE SEQUENCE [LARGE SCALE GENOMIC DNA]</scope>
    <source>
        <strain evidence="16 17">EGI 6500705</strain>
    </source>
</reference>
<comment type="catalytic activity">
    <reaction evidence="2 14">
        <text>2-C-methyl-D-erythritol 4-phosphate + CTP + H(+) = 4-CDP-2-C-methyl-D-erythritol + diphosphate</text>
        <dbReference type="Rhea" id="RHEA:13429"/>
        <dbReference type="ChEBI" id="CHEBI:15378"/>
        <dbReference type="ChEBI" id="CHEBI:33019"/>
        <dbReference type="ChEBI" id="CHEBI:37563"/>
        <dbReference type="ChEBI" id="CHEBI:57823"/>
        <dbReference type="ChEBI" id="CHEBI:58262"/>
        <dbReference type="EC" id="2.7.7.60"/>
    </reaction>
</comment>
<dbReference type="GO" id="GO:0016114">
    <property type="term" value="P:terpenoid biosynthetic process"/>
    <property type="evidence" value="ECO:0007669"/>
    <property type="project" value="InterPro"/>
</dbReference>
<feature type="site" description="Transition state stabilizer" evidence="14">
    <location>
        <position position="362"/>
    </location>
</feature>
<evidence type="ECO:0000256" key="9">
    <source>
        <dbReference type="ARBA" id="ARBA00022695"/>
    </source>
</evidence>
<dbReference type="Pfam" id="PF01128">
    <property type="entry name" value="IspD"/>
    <property type="match status" value="1"/>
</dbReference>
<dbReference type="PANTHER" id="PTHR32125">
    <property type="entry name" value="2-C-METHYL-D-ERYTHRITOL 4-PHOSPHATE CYTIDYLYLTRANSFERASE, CHLOROPLASTIC"/>
    <property type="match status" value="1"/>
</dbReference>
<dbReference type="InterPro" id="IPR003526">
    <property type="entry name" value="MECDP_synthase"/>
</dbReference>
<comment type="similarity">
    <text evidence="7">Belongs to the IspD/TarI cytidylyltransferase family. IspD subfamily.</text>
</comment>
<dbReference type="InterPro" id="IPR001228">
    <property type="entry name" value="IspD"/>
</dbReference>
<dbReference type="FunFam" id="3.90.550.10:FF:000003">
    <property type="entry name" value="2-C-methyl-D-erythritol 4-phosphate cytidylyltransferase"/>
    <property type="match status" value="1"/>
</dbReference>
<feature type="binding site" evidence="14">
    <location>
        <position position="242"/>
    </location>
    <ligand>
        <name>a divalent metal cation</name>
        <dbReference type="ChEBI" id="CHEBI:60240"/>
    </ligand>
</feature>
<dbReference type="HAMAP" id="MF_00107">
    <property type="entry name" value="IspF"/>
    <property type="match status" value="1"/>
</dbReference>
<dbReference type="FunFam" id="3.30.1330.50:FF:000003">
    <property type="entry name" value="2-C-methyl-D-erythritol 2,4-cyclodiphosphate synthase"/>
    <property type="match status" value="1"/>
</dbReference>
<gene>
    <name evidence="14" type="primary">ispDF</name>
    <name evidence="16" type="ORF">ELQ94_11895</name>
</gene>
<comment type="pathway">
    <text evidence="4 14">Isoprenoid biosynthesis; isopentenyl diphosphate biosynthesis via DXP pathway; isopentenyl diphosphate from 1-deoxy-D-xylulose 5-phosphate: step 4/6.</text>
</comment>
<dbReference type="SUPFAM" id="SSF69765">
    <property type="entry name" value="IpsF-like"/>
    <property type="match status" value="1"/>
</dbReference>
<dbReference type="SUPFAM" id="SSF53448">
    <property type="entry name" value="Nucleotide-diphospho-sugar transferases"/>
    <property type="match status" value="1"/>
</dbReference>
<dbReference type="HAMAP" id="MF_00108">
    <property type="entry name" value="IspD"/>
    <property type="match status" value="1"/>
</dbReference>
<evidence type="ECO:0000256" key="14">
    <source>
        <dbReference type="HAMAP-Rule" id="MF_01520"/>
    </source>
</evidence>
<feature type="binding site" evidence="14">
    <location>
        <begin position="361"/>
        <end position="364"/>
    </location>
    <ligand>
        <name>4-CDP-2-C-methyl-D-erythritol 2-phosphate</name>
        <dbReference type="ChEBI" id="CHEBI:57919"/>
    </ligand>
</feature>
<evidence type="ECO:0000256" key="13">
    <source>
        <dbReference type="ARBA" id="ARBA00023268"/>
    </source>
</evidence>
<feature type="binding site" evidence="14">
    <location>
        <position position="371"/>
    </location>
    <ligand>
        <name>4-CDP-2-C-methyl-D-erythritol 2-phosphate</name>
        <dbReference type="ChEBI" id="CHEBI:57919"/>
    </ligand>
</feature>
<dbReference type="InterPro" id="IPR018294">
    <property type="entry name" value="ISPD_synthase_CS"/>
</dbReference>
<dbReference type="NCBIfam" id="TIGR00453">
    <property type="entry name" value="ispD"/>
    <property type="match status" value="1"/>
</dbReference>
<organism evidence="16 17">
    <name type="scientific">Labedella endophytica</name>
    <dbReference type="NCBI Taxonomy" id="1523160"/>
    <lineage>
        <taxon>Bacteria</taxon>
        <taxon>Bacillati</taxon>
        <taxon>Actinomycetota</taxon>
        <taxon>Actinomycetes</taxon>
        <taxon>Micrococcales</taxon>
        <taxon>Microbacteriaceae</taxon>
        <taxon>Labedella</taxon>
    </lineage>
</organism>
<evidence type="ECO:0000256" key="1">
    <source>
        <dbReference type="ARBA" id="ARBA00000200"/>
    </source>
</evidence>
<evidence type="ECO:0000256" key="6">
    <source>
        <dbReference type="ARBA" id="ARBA00008480"/>
    </source>
</evidence>
<comment type="similarity">
    <text evidence="14">In the N-terminal section; belongs to the IspD/TarI cytidylyltransferase family. IspD subfamily.</text>
</comment>
<comment type="caution">
    <text evidence="16">The sequence shown here is derived from an EMBL/GenBank/DDBJ whole genome shotgun (WGS) entry which is preliminary data.</text>
</comment>
<evidence type="ECO:0000256" key="5">
    <source>
        <dbReference type="ARBA" id="ARBA00004787"/>
    </source>
</evidence>
<dbReference type="GO" id="GO:0050518">
    <property type="term" value="F:2-C-methyl-D-erythritol 4-phosphate cytidylyltransferase activity"/>
    <property type="evidence" value="ECO:0007669"/>
    <property type="project" value="UniProtKB-UniRule"/>
</dbReference>
<keyword evidence="8 14" id="KW-0808">Transferase</keyword>
<dbReference type="PANTHER" id="PTHR32125:SF4">
    <property type="entry name" value="2-C-METHYL-D-ERYTHRITOL 4-PHOSPHATE CYTIDYLYLTRANSFERASE, CHLOROPLASTIC"/>
    <property type="match status" value="1"/>
</dbReference>
<dbReference type="OrthoDB" id="9802561at2"/>
<evidence type="ECO:0000256" key="4">
    <source>
        <dbReference type="ARBA" id="ARBA00004709"/>
    </source>
</evidence>
<accession>A0A433JQ59</accession>
<dbReference type="CDD" id="cd02516">
    <property type="entry name" value="CDP-ME_synthetase"/>
    <property type="match status" value="1"/>
</dbReference>
<feature type="binding site" evidence="14">
    <location>
        <begin position="240"/>
        <end position="242"/>
    </location>
    <ligand>
        <name>4-CDP-2-C-methyl-D-erythritol 2-phosphate</name>
        <dbReference type="ChEBI" id="CHEBI:57919"/>
    </ligand>
</feature>
<dbReference type="PROSITE" id="PS01350">
    <property type="entry name" value="ISPF"/>
    <property type="match status" value="1"/>
</dbReference>
<dbReference type="GO" id="GO:0019288">
    <property type="term" value="P:isopentenyl diphosphate biosynthetic process, methylerythritol 4-phosphate pathway"/>
    <property type="evidence" value="ECO:0007669"/>
    <property type="project" value="UniProtKB-UniRule"/>
</dbReference>
<comment type="catalytic activity">
    <reaction evidence="1 14">
        <text>4-CDP-2-C-methyl-D-erythritol 2-phosphate = 2-C-methyl-D-erythritol 2,4-cyclic diphosphate + CMP</text>
        <dbReference type="Rhea" id="RHEA:23864"/>
        <dbReference type="ChEBI" id="CHEBI:57919"/>
        <dbReference type="ChEBI" id="CHEBI:58483"/>
        <dbReference type="ChEBI" id="CHEBI:60377"/>
        <dbReference type="EC" id="4.6.1.12"/>
    </reaction>
</comment>
<keyword evidence="10 14" id="KW-0479">Metal-binding</keyword>
<evidence type="ECO:0000256" key="8">
    <source>
        <dbReference type="ARBA" id="ARBA00022679"/>
    </source>
</evidence>
<dbReference type="Gene3D" id="3.90.550.10">
    <property type="entry name" value="Spore Coat Polysaccharide Biosynthesis Protein SpsA, Chain A"/>
    <property type="match status" value="1"/>
</dbReference>
<feature type="site" description="Positions MEP for the nucleophilic attack" evidence="14">
    <location>
        <position position="161"/>
    </location>
</feature>
<dbReference type="RefSeq" id="WP_127050581.1">
    <property type="nucleotide sequence ID" value="NZ_RZGZ01000003.1"/>
</dbReference>
<dbReference type="EC" id="4.6.1.12" evidence="14"/>
<dbReference type="HAMAP" id="MF_01520">
    <property type="entry name" value="IspDF"/>
    <property type="match status" value="1"/>
</dbReference>
<keyword evidence="9 14" id="KW-0548">Nucleotidyltransferase</keyword>
<feature type="region of interest" description="2-C-methyl-D-erythritol 4-phosphate cytidylyltransferase" evidence="14">
    <location>
        <begin position="1"/>
        <end position="233"/>
    </location>
</feature>
<keyword evidence="11 14" id="KW-0414">Isoprene biosynthesis</keyword>
<dbReference type="EMBL" id="RZGZ01000003">
    <property type="protein sequence ID" value="RUQ99017.1"/>
    <property type="molecule type" value="Genomic_DNA"/>
</dbReference>
<evidence type="ECO:0000259" key="15">
    <source>
        <dbReference type="Pfam" id="PF02542"/>
    </source>
</evidence>
<dbReference type="AlphaFoldDB" id="A0A433JQ59"/>
<dbReference type="PROSITE" id="PS01295">
    <property type="entry name" value="ISPD"/>
    <property type="match status" value="1"/>
</dbReference>
<comment type="function">
    <text evidence="14">Bifunctional enzyme that catalyzes the formation of 4-diphosphocytidyl-2-C-methyl-D-erythritol from CTP and 2-C-methyl-D-erythritol 4-phosphate (MEP) (IspD), and catalyzes the conversion of 4-diphosphocytidyl-2-C-methyl-D-erythritol 2-phosphate (CDP-ME2P) to 2-C-methyl-D-erythritol 2,4-cyclodiphosphate (ME-CPP) with a corresponding release of cytidine 5-monophosphate (CMP) (IspF).</text>
</comment>
<feature type="binding site" evidence="14">
    <location>
        <position position="274"/>
    </location>
    <ligand>
        <name>a divalent metal cation</name>
        <dbReference type="ChEBI" id="CHEBI:60240"/>
    </ligand>
</feature>